<dbReference type="InterPro" id="IPR036761">
    <property type="entry name" value="TTHA0802/YceI-like_sf"/>
</dbReference>
<evidence type="ECO:0000256" key="1">
    <source>
        <dbReference type="SAM" id="SignalP"/>
    </source>
</evidence>
<comment type="caution">
    <text evidence="3">The sequence shown here is derived from an EMBL/GenBank/DDBJ whole genome shotgun (WGS) entry which is preliminary data.</text>
</comment>
<keyword evidence="1" id="KW-0732">Signal</keyword>
<dbReference type="Pfam" id="PF04264">
    <property type="entry name" value="YceI"/>
    <property type="match status" value="1"/>
</dbReference>
<protein>
    <submittedName>
        <fullName evidence="3">YceI family protein</fullName>
    </submittedName>
</protein>
<evidence type="ECO:0000313" key="3">
    <source>
        <dbReference type="EMBL" id="MCC8364425.1"/>
    </source>
</evidence>
<dbReference type="Proteomes" id="UP001165293">
    <property type="component" value="Unassembled WGS sequence"/>
</dbReference>
<reference evidence="3" key="1">
    <citation type="submission" date="2021-10" db="EMBL/GenBank/DDBJ databases">
        <authorList>
            <person name="Lyu M."/>
            <person name="Wang X."/>
            <person name="Meng X."/>
            <person name="Xu K."/>
        </authorList>
    </citation>
    <scope>NUCLEOTIDE SEQUENCE</scope>
    <source>
        <strain evidence="3">A6</strain>
    </source>
</reference>
<dbReference type="SMART" id="SM00867">
    <property type="entry name" value="YceI"/>
    <property type="match status" value="1"/>
</dbReference>
<feature type="signal peptide" evidence="1">
    <location>
        <begin position="1"/>
        <end position="20"/>
    </location>
</feature>
<dbReference type="InterPro" id="IPR007372">
    <property type="entry name" value="Lipid/polyisoprenoid-bd_YceI"/>
</dbReference>
<name>A0ABS8JLR9_9GAMM</name>
<feature type="chain" id="PRO_5046779759" evidence="1">
    <location>
        <begin position="21"/>
        <end position="198"/>
    </location>
</feature>
<dbReference type="RefSeq" id="WP_230528215.1">
    <property type="nucleotide sequence ID" value="NZ_JAJGAK010000004.1"/>
</dbReference>
<dbReference type="Gene3D" id="2.40.128.110">
    <property type="entry name" value="Lipid/polyisoprenoid-binding, YceI-like"/>
    <property type="match status" value="1"/>
</dbReference>
<evidence type="ECO:0000259" key="2">
    <source>
        <dbReference type="SMART" id="SM00867"/>
    </source>
</evidence>
<dbReference type="PANTHER" id="PTHR34406:SF1">
    <property type="entry name" value="PROTEIN YCEI"/>
    <property type="match status" value="1"/>
</dbReference>
<dbReference type="SUPFAM" id="SSF101874">
    <property type="entry name" value="YceI-like"/>
    <property type="match status" value="1"/>
</dbReference>
<accession>A0ABS8JLR9</accession>
<keyword evidence="4" id="KW-1185">Reference proteome</keyword>
<feature type="domain" description="Lipid/polyisoprenoid-binding YceI-like" evidence="2">
    <location>
        <begin position="24"/>
        <end position="188"/>
    </location>
</feature>
<proteinExistence type="predicted"/>
<gene>
    <name evidence="3" type="ORF">LK996_15240</name>
</gene>
<organism evidence="3 4">
    <name type="scientific">Noviluteimonas lactosilytica</name>
    <dbReference type="NCBI Taxonomy" id="2888523"/>
    <lineage>
        <taxon>Bacteria</taxon>
        <taxon>Pseudomonadati</taxon>
        <taxon>Pseudomonadota</taxon>
        <taxon>Gammaproteobacteria</taxon>
        <taxon>Lysobacterales</taxon>
        <taxon>Lysobacteraceae</taxon>
        <taxon>Noviluteimonas</taxon>
    </lineage>
</organism>
<dbReference type="EMBL" id="JAJGAK010000004">
    <property type="protein sequence ID" value="MCC8364425.1"/>
    <property type="molecule type" value="Genomic_DNA"/>
</dbReference>
<sequence length="198" mass="21027">MTRTRLLIASLLLAISSAQAASNTYKLDPNHTQVLASWDHGGFSRPSANFGGADGTLVFDPDKVEASSVDVTLPLSGLDAFVPKLTEHLRTADFFDAETWPTARFKSTKVEQGASPNKLKVTGDLTIRDVTKPVVLDVTLNKAGEGRGGAPKVGFDATATILRSEFGIAKFIPSSSDEVQLRITTEATVPQAPTDAAK</sequence>
<evidence type="ECO:0000313" key="4">
    <source>
        <dbReference type="Proteomes" id="UP001165293"/>
    </source>
</evidence>
<dbReference type="PANTHER" id="PTHR34406">
    <property type="entry name" value="PROTEIN YCEI"/>
    <property type="match status" value="1"/>
</dbReference>